<dbReference type="InterPro" id="IPR051393">
    <property type="entry name" value="ABC_transporter_permease"/>
</dbReference>
<feature type="transmembrane region" description="Helical" evidence="7">
    <location>
        <begin position="150"/>
        <end position="177"/>
    </location>
</feature>
<evidence type="ECO:0000313" key="10">
    <source>
        <dbReference type="Proteomes" id="UP001589619"/>
    </source>
</evidence>
<dbReference type="InterPro" id="IPR035906">
    <property type="entry name" value="MetI-like_sf"/>
</dbReference>
<keyword evidence="5 7" id="KW-1133">Transmembrane helix</keyword>
<comment type="subcellular location">
    <subcellularLocation>
        <location evidence="1 7">Cell membrane</location>
        <topology evidence="1 7">Multi-pass membrane protein</topology>
    </subcellularLocation>
</comment>
<feature type="transmembrane region" description="Helical" evidence="7">
    <location>
        <begin position="68"/>
        <end position="90"/>
    </location>
</feature>
<organism evidence="9 10">
    <name type="scientific">Paenibacillus hodogayensis</name>
    <dbReference type="NCBI Taxonomy" id="279208"/>
    <lineage>
        <taxon>Bacteria</taxon>
        <taxon>Bacillati</taxon>
        <taxon>Bacillota</taxon>
        <taxon>Bacilli</taxon>
        <taxon>Bacillales</taxon>
        <taxon>Paenibacillaceae</taxon>
        <taxon>Paenibacillus</taxon>
    </lineage>
</organism>
<evidence type="ECO:0000313" key="9">
    <source>
        <dbReference type="EMBL" id="MFB9752287.1"/>
    </source>
</evidence>
<dbReference type="RefSeq" id="WP_344911224.1">
    <property type="nucleotide sequence ID" value="NZ_BAAAYO010000010.1"/>
</dbReference>
<accession>A0ABV5VVU4</accession>
<keyword evidence="3" id="KW-1003">Cell membrane</keyword>
<dbReference type="Proteomes" id="UP001589619">
    <property type="component" value="Unassembled WGS sequence"/>
</dbReference>
<dbReference type="Pfam" id="PF00528">
    <property type="entry name" value="BPD_transp_1"/>
    <property type="match status" value="1"/>
</dbReference>
<evidence type="ECO:0000256" key="6">
    <source>
        <dbReference type="ARBA" id="ARBA00023136"/>
    </source>
</evidence>
<proteinExistence type="inferred from homology"/>
<dbReference type="Gene3D" id="1.10.3720.10">
    <property type="entry name" value="MetI-like"/>
    <property type="match status" value="1"/>
</dbReference>
<dbReference type="EMBL" id="JBHMAG010000009">
    <property type="protein sequence ID" value="MFB9752287.1"/>
    <property type="molecule type" value="Genomic_DNA"/>
</dbReference>
<dbReference type="PANTHER" id="PTHR30193">
    <property type="entry name" value="ABC TRANSPORTER PERMEASE PROTEIN"/>
    <property type="match status" value="1"/>
</dbReference>
<evidence type="ECO:0000256" key="1">
    <source>
        <dbReference type="ARBA" id="ARBA00004651"/>
    </source>
</evidence>
<feature type="transmembrane region" description="Helical" evidence="7">
    <location>
        <begin position="102"/>
        <end position="122"/>
    </location>
</feature>
<evidence type="ECO:0000256" key="5">
    <source>
        <dbReference type="ARBA" id="ARBA00022989"/>
    </source>
</evidence>
<dbReference type="CDD" id="cd06261">
    <property type="entry name" value="TM_PBP2"/>
    <property type="match status" value="1"/>
</dbReference>
<feature type="transmembrane region" description="Helical" evidence="7">
    <location>
        <begin position="7"/>
        <end position="32"/>
    </location>
</feature>
<evidence type="ECO:0000256" key="2">
    <source>
        <dbReference type="ARBA" id="ARBA00022448"/>
    </source>
</evidence>
<comment type="caution">
    <text evidence="9">The sequence shown here is derived from an EMBL/GenBank/DDBJ whole genome shotgun (WGS) entry which is preliminary data.</text>
</comment>
<dbReference type="SUPFAM" id="SSF161098">
    <property type="entry name" value="MetI-like"/>
    <property type="match status" value="1"/>
</dbReference>
<gene>
    <name evidence="9" type="ORF">ACFFNY_12035</name>
</gene>
<dbReference type="InterPro" id="IPR000515">
    <property type="entry name" value="MetI-like"/>
</dbReference>
<keyword evidence="2 7" id="KW-0813">Transport</keyword>
<evidence type="ECO:0000256" key="3">
    <source>
        <dbReference type="ARBA" id="ARBA00022475"/>
    </source>
</evidence>
<evidence type="ECO:0000259" key="8">
    <source>
        <dbReference type="PROSITE" id="PS50928"/>
    </source>
</evidence>
<keyword evidence="6 7" id="KW-0472">Membrane</keyword>
<evidence type="ECO:0000256" key="7">
    <source>
        <dbReference type="RuleBase" id="RU363032"/>
    </source>
</evidence>
<dbReference type="PANTHER" id="PTHR30193:SF1">
    <property type="entry name" value="ABC TRANSPORTER PERMEASE PROTEIN YESP-RELATED"/>
    <property type="match status" value="1"/>
</dbReference>
<feature type="domain" description="ABC transmembrane type-1" evidence="8">
    <location>
        <begin position="65"/>
        <end position="281"/>
    </location>
</feature>
<evidence type="ECO:0000256" key="4">
    <source>
        <dbReference type="ARBA" id="ARBA00022692"/>
    </source>
</evidence>
<reference evidence="9 10" key="1">
    <citation type="submission" date="2024-09" db="EMBL/GenBank/DDBJ databases">
        <authorList>
            <person name="Sun Q."/>
            <person name="Mori K."/>
        </authorList>
    </citation>
    <scope>NUCLEOTIDE SEQUENCE [LARGE SCALE GENOMIC DNA]</scope>
    <source>
        <strain evidence="9 10">JCM 12520</strain>
    </source>
</reference>
<comment type="similarity">
    <text evidence="7">Belongs to the binding-protein-dependent transport system permease family.</text>
</comment>
<sequence>MHKYNHWGYILTSPFVLGFLLFSAFPFLYSLYLTFTDWDMFNPPRWIGAANWIQVVQEAPFWYSLRNIVYFALLFVPLQTFFALIAAYVLNQSIRAKGLYRVLYFLPVVTPWIAGGLLWKWLLDSNFGLLNLIAGYVGFGPYKFLDNPHWWVVIASIAVANVWKGVGSSMVILLAGMQNISKEIYEAAEMDGCPKWKMFTNIVIPLVSPMVYMVLILSTISAFHAFDVFLVMLDSPATVKDQLLTTNILIYRDAFMTFKMGPASTTAWLLFILILGITLLQRMMEKRWVHYE</sequence>
<feature type="transmembrane region" description="Helical" evidence="7">
    <location>
        <begin position="260"/>
        <end position="280"/>
    </location>
</feature>
<keyword evidence="4 7" id="KW-0812">Transmembrane</keyword>
<keyword evidence="10" id="KW-1185">Reference proteome</keyword>
<dbReference type="PROSITE" id="PS50928">
    <property type="entry name" value="ABC_TM1"/>
    <property type="match status" value="1"/>
</dbReference>
<feature type="transmembrane region" description="Helical" evidence="7">
    <location>
        <begin position="198"/>
        <end position="226"/>
    </location>
</feature>
<protein>
    <submittedName>
        <fullName evidence="9">Carbohydrate ABC transporter permease</fullName>
    </submittedName>
</protein>
<name>A0ABV5VVU4_9BACL</name>